<organism evidence="3 4">
    <name type="scientific">Actinomyces denticolens</name>
    <dbReference type="NCBI Taxonomy" id="52767"/>
    <lineage>
        <taxon>Bacteria</taxon>
        <taxon>Bacillati</taxon>
        <taxon>Actinomycetota</taxon>
        <taxon>Actinomycetes</taxon>
        <taxon>Actinomycetales</taxon>
        <taxon>Actinomycetaceae</taxon>
        <taxon>Actinomyces</taxon>
    </lineage>
</organism>
<accession>A0ABY1IKK7</accession>
<proteinExistence type="predicted"/>
<evidence type="ECO:0000313" key="4">
    <source>
        <dbReference type="Proteomes" id="UP000184390"/>
    </source>
</evidence>
<dbReference type="RefSeq" id="WP_143163914.1">
    <property type="nucleotide sequence ID" value="NZ_BDIO01000007.1"/>
</dbReference>
<evidence type="ECO:0000259" key="2">
    <source>
        <dbReference type="Pfam" id="PF19407"/>
    </source>
</evidence>
<dbReference type="EMBL" id="FQYL01000022">
    <property type="protein sequence ID" value="SHJ30751.1"/>
    <property type="molecule type" value="Genomic_DNA"/>
</dbReference>
<keyword evidence="1" id="KW-0732">Signal</keyword>
<protein>
    <recommendedName>
        <fullName evidence="2">DUF5979 domain-containing protein</fullName>
    </recommendedName>
</protein>
<name>A0ABY1IKK7_9ACTO</name>
<dbReference type="Pfam" id="PF19407">
    <property type="entry name" value="DUF5979"/>
    <property type="match status" value="1"/>
</dbReference>
<evidence type="ECO:0000256" key="1">
    <source>
        <dbReference type="SAM" id="SignalP"/>
    </source>
</evidence>
<feature type="chain" id="PRO_5047271543" description="DUF5979 domain-containing protein" evidence="1">
    <location>
        <begin position="45"/>
        <end position="138"/>
    </location>
</feature>
<feature type="signal peptide" evidence="1">
    <location>
        <begin position="1"/>
        <end position="44"/>
    </location>
</feature>
<reference evidence="3 4" key="1">
    <citation type="submission" date="2016-11" db="EMBL/GenBank/DDBJ databases">
        <authorList>
            <person name="Varghese N."/>
            <person name="Submissions S."/>
        </authorList>
    </citation>
    <scope>NUCLEOTIDE SEQUENCE [LARGE SCALE GENOMIC DNA]</scope>
    <source>
        <strain evidence="3 4">PA</strain>
    </source>
</reference>
<dbReference type="Proteomes" id="UP000184390">
    <property type="component" value="Unassembled WGS sequence"/>
</dbReference>
<sequence>MTHPLRHGRRTTAAPRGLTRIPGCLAALAAAAMLVPGLSGPVLAEANADPQDVGSLKIAKRVIVDDGKRMPTALGAADSAADETDDAPPFVEPAAGYRITYECSDGTKGEVRLKSDQTKQIDGIAAGSTCSLSLSHRE</sequence>
<keyword evidence="4" id="KW-1185">Reference proteome</keyword>
<dbReference type="InterPro" id="IPR046022">
    <property type="entry name" value="DUF5979"/>
</dbReference>
<evidence type="ECO:0000313" key="3">
    <source>
        <dbReference type="EMBL" id="SHJ30751.1"/>
    </source>
</evidence>
<gene>
    <name evidence="3" type="ORF">SAMN05216246_1221</name>
</gene>
<feature type="domain" description="DUF5979" evidence="2">
    <location>
        <begin position="86"/>
        <end position="132"/>
    </location>
</feature>
<comment type="caution">
    <text evidence="3">The sequence shown here is derived from an EMBL/GenBank/DDBJ whole genome shotgun (WGS) entry which is preliminary data.</text>
</comment>